<evidence type="ECO:0000313" key="3">
    <source>
        <dbReference type="Proteomes" id="UP001172155"/>
    </source>
</evidence>
<comment type="caution">
    <text evidence="2">The sequence shown here is derived from an EMBL/GenBank/DDBJ whole genome shotgun (WGS) entry which is preliminary data.</text>
</comment>
<organism evidence="2 3">
    <name type="scientific">Schizothecium vesticola</name>
    <dbReference type="NCBI Taxonomy" id="314040"/>
    <lineage>
        <taxon>Eukaryota</taxon>
        <taxon>Fungi</taxon>
        <taxon>Dikarya</taxon>
        <taxon>Ascomycota</taxon>
        <taxon>Pezizomycotina</taxon>
        <taxon>Sordariomycetes</taxon>
        <taxon>Sordariomycetidae</taxon>
        <taxon>Sordariales</taxon>
        <taxon>Schizotheciaceae</taxon>
        <taxon>Schizothecium</taxon>
    </lineage>
</organism>
<protein>
    <submittedName>
        <fullName evidence="2">Uncharacterized protein</fullName>
    </submittedName>
</protein>
<gene>
    <name evidence="2" type="ORF">B0T18DRAFT_432781</name>
</gene>
<reference evidence="2" key="1">
    <citation type="submission" date="2023-06" db="EMBL/GenBank/DDBJ databases">
        <title>Genome-scale phylogeny and comparative genomics of the fungal order Sordariales.</title>
        <authorList>
            <consortium name="Lawrence Berkeley National Laboratory"/>
            <person name="Hensen N."/>
            <person name="Bonometti L."/>
            <person name="Westerberg I."/>
            <person name="Brannstrom I.O."/>
            <person name="Guillou S."/>
            <person name="Cros-Aarteil S."/>
            <person name="Calhoun S."/>
            <person name="Haridas S."/>
            <person name="Kuo A."/>
            <person name="Mondo S."/>
            <person name="Pangilinan J."/>
            <person name="Riley R."/>
            <person name="LaButti K."/>
            <person name="Andreopoulos B."/>
            <person name="Lipzen A."/>
            <person name="Chen C."/>
            <person name="Yanf M."/>
            <person name="Daum C."/>
            <person name="Ng V."/>
            <person name="Clum A."/>
            <person name="Steindorff A."/>
            <person name="Ohm R."/>
            <person name="Martin F."/>
            <person name="Silar P."/>
            <person name="Natvig D."/>
            <person name="Lalanne C."/>
            <person name="Gautier V."/>
            <person name="Ament-velasquez S.L."/>
            <person name="Kruys A."/>
            <person name="Hutchinson M.I."/>
            <person name="Powell A.J."/>
            <person name="Barry K."/>
            <person name="Miller A.N."/>
            <person name="Grigoriev I.V."/>
            <person name="Debuchy R."/>
            <person name="Gladieux P."/>
            <person name="Thoren M.H."/>
            <person name="Johannesson H."/>
        </authorList>
    </citation>
    <scope>NUCLEOTIDE SEQUENCE</scope>
    <source>
        <strain evidence="2">SMH3187-1</strain>
    </source>
</reference>
<dbReference type="AlphaFoldDB" id="A0AA40BPB2"/>
<evidence type="ECO:0000313" key="2">
    <source>
        <dbReference type="EMBL" id="KAK0737861.1"/>
    </source>
</evidence>
<name>A0AA40BPB2_9PEZI</name>
<accession>A0AA40BPB2</accession>
<proteinExistence type="predicted"/>
<sequence>MVLIDLTTGESADLTQGFGPFDFVPSDEHCFDERIDDDTKHLQRVYPSGITKLDNGGVLQEGSAASGMRPISLLDLPPTDRTRIYQSLVDELRGRPEGDHPLDTQLFSTVPGIRFIIADKTFDMALPNVNDPFVAVVAQPPTERNIDHRVDPGDPPQRLDVLETFKALRSGEIDRLDPNLPPCWKTKSCGFRVPDDPMDVTPDGDQSDASSEESEAELSDDHSDDSGWDSDNAEVIVNLRRAQQHPDGWQPDALLSARLEESNDVSMVDDDRLRPVAPLRIMIDPRAALDSKCPVHNPPATARPHHMRRVCTCFTRHPSVYDDVRALAQSHPTVAAELGALLWRDAVVEVEEPAALLRFAQERPAAMPLVRGLVLTLDCAGTDMDTKTEDLEAVVEIVERRELRLRVIVVKLHTTVTAGEESAVGMRLREWGGLVRRLSTEGFALMVSDFYHVGEKVKAVEENERLREVMRTRLLREWTPMVVEGGAFDLPLRTRGL</sequence>
<keyword evidence="3" id="KW-1185">Reference proteome</keyword>
<dbReference type="Proteomes" id="UP001172155">
    <property type="component" value="Unassembled WGS sequence"/>
</dbReference>
<dbReference type="EMBL" id="JAUKUD010000007">
    <property type="protein sequence ID" value="KAK0737861.1"/>
    <property type="molecule type" value="Genomic_DNA"/>
</dbReference>
<feature type="region of interest" description="Disordered" evidence="1">
    <location>
        <begin position="188"/>
        <end position="230"/>
    </location>
</feature>
<evidence type="ECO:0000256" key="1">
    <source>
        <dbReference type="SAM" id="MobiDB-lite"/>
    </source>
</evidence>